<name>A0A915D2D5_9BILA</name>
<reference evidence="2 3" key="1">
    <citation type="submission" date="2022-11" db="UniProtKB">
        <authorList>
            <consortium name="WormBaseParasite"/>
        </authorList>
    </citation>
    <scope>IDENTIFICATION</scope>
</reference>
<dbReference type="Proteomes" id="UP000887574">
    <property type="component" value="Unplaced"/>
</dbReference>
<keyword evidence="1" id="KW-1185">Reference proteome</keyword>
<dbReference type="WBParaSite" id="jg15220">
    <property type="protein sequence ID" value="jg15220"/>
    <property type="gene ID" value="jg15220"/>
</dbReference>
<evidence type="ECO:0000313" key="3">
    <source>
        <dbReference type="WBParaSite" id="jg15220"/>
    </source>
</evidence>
<sequence length="85" mass="9789">MDFLISFFSRLQNRSLQGTTLSSRLLEECQTREIANCFRKAGFIECMQPAEHIHVEQLSVEGDDELNQLLAKLQRLNLVDGTFDE</sequence>
<proteinExistence type="predicted"/>
<organism evidence="1 2">
    <name type="scientific">Ditylenchus dipsaci</name>
    <dbReference type="NCBI Taxonomy" id="166011"/>
    <lineage>
        <taxon>Eukaryota</taxon>
        <taxon>Metazoa</taxon>
        <taxon>Ecdysozoa</taxon>
        <taxon>Nematoda</taxon>
        <taxon>Chromadorea</taxon>
        <taxon>Rhabditida</taxon>
        <taxon>Tylenchina</taxon>
        <taxon>Tylenchomorpha</taxon>
        <taxon>Sphaerularioidea</taxon>
        <taxon>Anguinidae</taxon>
        <taxon>Anguininae</taxon>
        <taxon>Ditylenchus</taxon>
    </lineage>
</organism>
<dbReference type="WBParaSite" id="jg14664">
    <property type="protein sequence ID" value="jg14664"/>
    <property type="gene ID" value="jg14664"/>
</dbReference>
<dbReference type="AlphaFoldDB" id="A0A915D2D5"/>
<evidence type="ECO:0000313" key="1">
    <source>
        <dbReference type="Proteomes" id="UP000887574"/>
    </source>
</evidence>
<evidence type="ECO:0000313" key="2">
    <source>
        <dbReference type="WBParaSite" id="jg14664"/>
    </source>
</evidence>
<accession>A0A915D2D5</accession>
<protein>
    <submittedName>
        <fullName evidence="2 3">Uncharacterized protein</fullName>
    </submittedName>
</protein>